<dbReference type="RefSeq" id="WP_190546240.1">
    <property type="nucleotide sequence ID" value="NZ_CAWPNO010000075.1"/>
</dbReference>
<proteinExistence type="predicted"/>
<dbReference type="InterPro" id="IPR025403">
    <property type="entry name" value="TgpA-like_C"/>
</dbReference>
<feature type="domain" description="Protein-glutamine gamma-glutamyltransferase-like C-terminal" evidence="2">
    <location>
        <begin position="128"/>
        <end position="197"/>
    </location>
</feature>
<dbReference type="Pfam" id="PF13559">
    <property type="entry name" value="DUF4129"/>
    <property type="match status" value="1"/>
</dbReference>
<keyword evidence="1" id="KW-0812">Transmembrane</keyword>
<reference evidence="3 4" key="1">
    <citation type="journal article" date="2020" name="ISME J.">
        <title>Comparative genomics reveals insights into cyanobacterial evolution and habitat adaptation.</title>
        <authorList>
            <person name="Chen M.Y."/>
            <person name="Teng W.K."/>
            <person name="Zhao L."/>
            <person name="Hu C.X."/>
            <person name="Zhou Y.K."/>
            <person name="Han B.P."/>
            <person name="Song L.R."/>
            <person name="Shu W.S."/>
        </authorList>
    </citation>
    <scope>NUCLEOTIDE SEQUENCE [LARGE SCALE GENOMIC DNA]</scope>
    <source>
        <strain evidence="3 4">FACHB-288</strain>
    </source>
</reference>
<comment type="caution">
    <text evidence="3">The sequence shown here is derived from an EMBL/GenBank/DDBJ whole genome shotgun (WGS) entry which is preliminary data.</text>
</comment>
<dbReference type="Proteomes" id="UP000658514">
    <property type="component" value="Unassembled WGS sequence"/>
</dbReference>
<protein>
    <submittedName>
        <fullName evidence="3">DUF4129 domain-containing protein</fullName>
    </submittedName>
</protein>
<evidence type="ECO:0000313" key="3">
    <source>
        <dbReference type="EMBL" id="MBD2198458.1"/>
    </source>
</evidence>
<dbReference type="EMBL" id="JACJQH010000041">
    <property type="protein sequence ID" value="MBD2198458.1"/>
    <property type="molecule type" value="Genomic_DNA"/>
</dbReference>
<accession>A0ABR8AGN0</accession>
<keyword evidence="1" id="KW-0472">Membrane</keyword>
<keyword evidence="1" id="KW-1133">Transmembrane helix</keyword>
<evidence type="ECO:0000256" key="1">
    <source>
        <dbReference type="SAM" id="Phobius"/>
    </source>
</evidence>
<organism evidence="3 4">
    <name type="scientific">Calothrix parietina FACHB-288</name>
    <dbReference type="NCBI Taxonomy" id="2692896"/>
    <lineage>
        <taxon>Bacteria</taxon>
        <taxon>Bacillati</taxon>
        <taxon>Cyanobacteriota</taxon>
        <taxon>Cyanophyceae</taxon>
        <taxon>Nostocales</taxon>
        <taxon>Calotrichaceae</taxon>
        <taxon>Calothrix</taxon>
    </lineage>
</organism>
<keyword evidence="4" id="KW-1185">Reference proteome</keyword>
<feature type="transmembrane region" description="Helical" evidence="1">
    <location>
        <begin position="49"/>
        <end position="71"/>
    </location>
</feature>
<sequence>MPTDSFEKTSWDWQLSQLRQQVSEWIEYEFSRFQSALPEWPQQWAISPWLAKVLYFLFWLVVGGLLIWLAWRLWREFRPYIYAWLRSRGNNFANNPATASNELSIGLLLERSQQFYRQGNYREACRSLYLALLQQLHDRSVIRHQPSRTDGEYLQLLRSSVTPIQPYETLITTHEQLCFSNAEILPENYEHCQQAYREIAGE</sequence>
<gene>
    <name evidence="3" type="ORF">H6G24_23725</name>
</gene>
<evidence type="ECO:0000259" key="2">
    <source>
        <dbReference type="Pfam" id="PF13559"/>
    </source>
</evidence>
<name>A0ABR8AGN0_9CYAN</name>
<evidence type="ECO:0000313" key="4">
    <source>
        <dbReference type="Proteomes" id="UP000658514"/>
    </source>
</evidence>